<reference evidence="3 4" key="1">
    <citation type="submission" date="2019-05" db="EMBL/GenBank/DDBJ databases">
        <authorList>
            <person name="Moore K."/>
            <person name="O'Neill P."/>
            <person name="Farbos A."/>
            <person name="Studholme D.J."/>
        </authorList>
    </citation>
    <scope>NUCLEOTIDE SEQUENCE [LARGE SCALE GENOMIC DNA]</scope>
    <source>
        <strain evidence="3 4">DSM 9128</strain>
    </source>
</reference>
<reference evidence="4" key="2">
    <citation type="submission" date="2019-06" db="EMBL/GenBank/DDBJ databases">
        <title>AzeR, a transcriptional regulator that responds to azelaic acid in Pseudomonas nitroreducens.</title>
        <authorList>
            <person name="Bez C."/>
            <person name="Javvadi S.G."/>
            <person name="Bertani I."/>
            <person name="Devescovi G."/>
            <person name="Studholme D.J."/>
            <person name="Geller A."/>
            <person name="Levy A."/>
            <person name="Venturi V."/>
        </authorList>
    </citation>
    <scope>NUCLEOTIDE SEQUENCE [LARGE SCALE GENOMIC DNA]</scope>
    <source>
        <strain evidence="4">DSM 9128</strain>
    </source>
</reference>
<dbReference type="InterPro" id="IPR007712">
    <property type="entry name" value="RelE/ParE_toxin"/>
</dbReference>
<sequence length="95" mass="10847">MRVIYAPAALRDLERLRRFLRETNPAAARRAGRIIIEATQALAAYPQMGRLIDDLPVAFREWPIDFGDSGYLARYCIDGETLVILAIRHQREAGY</sequence>
<dbReference type="EMBL" id="VASG01000007">
    <property type="protein sequence ID" value="TLP70826.1"/>
    <property type="molecule type" value="Genomic_DNA"/>
</dbReference>
<protein>
    <submittedName>
        <fullName evidence="3">Type II toxin-antitoxin system RelE/ParE family toxin</fullName>
    </submittedName>
</protein>
<keyword evidence="2" id="KW-1277">Toxin-antitoxin system</keyword>
<proteinExistence type="inferred from homology"/>
<gene>
    <name evidence="3" type="ORF">FEA48_23630</name>
</gene>
<dbReference type="PANTHER" id="PTHR33755:SF7">
    <property type="entry name" value="TOXIN MODULE OF TOXIN-ANTITOXIN SYSTEM RELE_STBE FAMILY"/>
    <property type="match status" value="1"/>
</dbReference>
<dbReference type="AlphaFoldDB" id="A0A5R8ZZ68"/>
<dbReference type="InterPro" id="IPR035093">
    <property type="entry name" value="RelE/ParE_toxin_dom_sf"/>
</dbReference>
<dbReference type="PANTHER" id="PTHR33755">
    <property type="entry name" value="TOXIN PARE1-RELATED"/>
    <property type="match status" value="1"/>
</dbReference>
<dbReference type="Gene3D" id="3.30.2310.20">
    <property type="entry name" value="RelE-like"/>
    <property type="match status" value="1"/>
</dbReference>
<dbReference type="InterPro" id="IPR051803">
    <property type="entry name" value="TA_system_RelE-like_toxin"/>
</dbReference>
<dbReference type="Proteomes" id="UP000307510">
    <property type="component" value="Unassembled WGS sequence"/>
</dbReference>
<dbReference type="RefSeq" id="WP_138215984.1">
    <property type="nucleotide sequence ID" value="NZ_VASG01000007.1"/>
</dbReference>
<comment type="similarity">
    <text evidence="1">Belongs to the RelE toxin family.</text>
</comment>
<comment type="caution">
    <text evidence="3">The sequence shown here is derived from an EMBL/GenBank/DDBJ whole genome shotgun (WGS) entry which is preliminary data.</text>
</comment>
<dbReference type="Pfam" id="PF05016">
    <property type="entry name" value="ParE_toxin"/>
    <property type="match status" value="1"/>
</dbReference>
<evidence type="ECO:0000256" key="1">
    <source>
        <dbReference type="ARBA" id="ARBA00006226"/>
    </source>
</evidence>
<accession>A0A5R8ZZ68</accession>
<organism evidence="3 4">
    <name type="scientific">Pseudomonas nitroreducens</name>
    <dbReference type="NCBI Taxonomy" id="46680"/>
    <lineage>
        <taxon>Bacteria</taxon>
        <taxon>Pseudomonadati</taxon>
        <taxon>Pseudomonadota</taxon>
        <taxon>Gammaproteobacteria</taxon>
        <taxon>Pseudomonadales</taxon>
        <taxon>Pseudomonadaceae</taxon>
        <taxon>Pseudomonas</taxon>
    </lineage>
</organism>
<evidence type="ECO:0000256" key="2">
    <source>
        <dbReference type="ARBA" id="ARBA00022649"/>
    </source>
</evidence>
<evidence type="ECO:0000313" key="4">
    <source>
        <dbReference type="Proteomes" id="UP000307510"/>
    </source>
</evidence>
<name>A0A5R8ZZ68_PSENT</name>
<evidence type="ECO:0000313" key="3">
    <source>
        <dbReference type="EMBL" id="TLP70826.1"/>
    </source>
</evidence>